<dbReference type="AlphaFoldDB" id="A0A0L0CF65"/>
<comment type="caution">
    <text evidence="1">The sequence shown here is derived from an EMBL/GenBank/DDBJ whole genome shotgun (WGS) entry which is preliminary data.</text>
</comment>
<evidence type="ECO:0000313" key="1">
    <source>
        <dbReference type="EMBL" id="KNC30866.1"/>
    </source>
</evidence>
<evidence type="ECO:0000313" key="2">
    <source>
        <dbReference type="Proteomes" id="UP000037069"/>
    </source>
</evidence>
<dbReference type="Proteomes" id="UP000037069">
    <property type="component" value="Unassembled WGS sequence"/>
</dbReference>
<gene>
    <name evidence="1" type="ORF">FF38_01611</name>
</gene>
<accession>A0A0L0CF65</accession>
<name>A0A0L0CF65_LUCCU</name>
<sequence>MFTTTTTRFVGPIGGTVCCCVGLAVVLMAESIVGFGNVTVITCGCINCREEGKKSALLGFTQAGDTFKIFSTLSTSKTTGVSRVCFVKSSAATMPPSTAVSNCGNTCVFYTFQHIPTNMPDFWLRFNNMPVSLSVSSSSSFSILFLSFSAVVSNTADRCSQDNNRLSSTQCVSVSHTNR</sequence>
<dbReference type="EMBL" id="JRES01000487">
    <property type="protein sequence ID" value="KNC30866.1"/>
    <property type="molecule type" value="Genomic_DNA"/>
</dbReference>
<reference evidence="1 2" key="1">
    <citation type="journal article" date="2015" name="Nat. Commun.">
        <title>Lucilia cuprina genome unlocks parasitic fly biology to underpin future interventions.</title>
        <authorList>
            <person name="Anstead C.A."/>
            <person name="Korhonen P.K."/>
            <person name="Young N.D."/>
            <person name="Hall R.S."/>
            <person name="Jex A.R."/>
            <person name="Murali S.C."/>
            <person name="Hughes D.S."/>
            <person name="Lee S.F."/>
            <person name="Perry T."/>
            <person name="Stroehlein A.J."/>
            <person name="Ansell B.R."/>
            <person name="Breugelmans B."/>
            <person name="Hofmann A."/>
            <person name="Qu J."/>
            <person name="Dugan S."/>
            <person name="Lee S.L."/>
            <person name="Chao H."/>
            <person name="Dinh H."/>
            <person name="Han Y."/>
            <person name="Doddapaneni H.V."/>
            <person name="Worley K.C."/>
            <person name="Muzny D.M."/>
            <person name="Ioannidis P."/>
            <person name="Waterhouse R.M."/>
            <person name="Zdobnov E.M."/>
            <person name="James P.J."/>
            <person name="Bagnall N.H."/>
            <person name="Kotze A.C."/>
            <person name="Gibbs R.A."/>
            <person name="Richards S."/>
            <person name="Batterham P."/>
            <person name="Gasser R.B."/>
        </authorList>
    </citation>
    <scope>NUCLEOTIDE SEQUENCE [LARGE SCALE GENOMIC DNA]</scope>
    <source>
        <strain evidence="1 2">LS</strain>
        <tissue evidence="1">Full body</tissue>
    </source>
</reference>
<proteinExistence type="predicted"/>
<keyword evidence="2" id="KW-1185">Reference proteome</keyword>
<organism evidence="1 2">
    <name type="scientific">Lucilia cuprina</name>
    <name type="common">Green bottle fly</name>
    <name type="synonym">Australian sheep blowfly</name>
    <dbReference type="NCBI Taxonomy" id="7375"/>
    <lineage>
        <taxon>Eukaryota</taxon>
        <taxon>Metazoa</taxon>
        <taxon>Ecdysozoa</taxon>
        <taxon>Arthropoda</taxon>
        <taxon>Hexapoda</taxon>
        <taxon>Insecta</taxon>
        <taxon>Pterygota</taxon>
        <taxon>Neoptera</taxon>
        <taxon>Endopterygota</taxon>
        <taxon>Diptera</taxon>
        <taxon>Brachycera</taxon>
        <taxon>Muscomorpha</taxon>
        <taxon>Oestroidea</taxon>
        <taxon>Calliphoridae</taxon>
        <taxon>Luciliinae</taxon>
        <taxon>Lucilia</taxon>
    </lineage>
</organism>
<protein>
    <submittedName>
        <fullName evidence="1">Uncharacterized protein</fullName>
    </submittedName>
</protein>